<dbReference type="InterPro" id="IPR025669">
    <property type="entry name" value="AAA_dom"/>
</dbReference>
<keyword evidence="6 14" id="KW-0812">Transmembrane</keyword>
<dbReference type="Pfam" id="PF13807">
    <property type="entry name" value="GNVR"/>
    <property type="match status" value="1"/>
</dbReference>
<keyword evidence="5" id="KW-0808">Transferase</keyword>
<evidence type="ECO:0000256" key="13">
    <source>
        <dbReference type="ARBA" id="ARBA00053015"/>
    </source>
</evidence>
<dbReference type="FunFam" id="3.40.50.300:FF:000527">
    <property type="entry name" value="Tyrosine-protein kinase etk"/>
    <property type="match status" value="1"/>
</dbReference>
<dbReference type="AlphaFoldDB" id="A0A7I9VJ95"/>
<dbReference type="CDD" id="cd05387">
    <property type="entry name" value="BY-kinase"/>
    <property type="match status" value="1"/>
</dbReference>
<dbReference type="RefSeq" id="WP_176063566.1">
    <property type="nucleotide sequence ID" value="NZ_BJTG01000002.1"/>
</dbReference>
<evidence type="ECO:0000256" key="10">
    <source>
        <dbReference type="ARBA" id="ARBA00022989"/>
    </source>
</evidence>
<keyword evidence="3" id="KW-1003">Cell membrane</keyword>
<evidence type="ECO:0000259" key="15">
    <source>
        <dbReference type="Pfam" id="PF02706"/>
    </source>
</evidence>
<sequence length="750" mass="79440">MASENEAVGVVRGGRALAAPRGTRREEPSLGELLQALIDGKGWVLGALALALAAAGAYLFLAPPLYRSSALVQVDDEPAPLSEADRADHVAALLLEQKLPIEGEMEIMRSRSLAGPVVDALGLTVVAAPRRVPLLGDALARRRAAEPPAAPPLAALGRFGWGGERIAVARLEVSDDLLDEPIWLTALGEGRYRLAGRDGAPWAVGSVGAPVTSTAAGHRVELSVAELVARPGTEFRLERRRRDTVIDELQRELRIEEKVKKSGVVAVELEGRDPARVAAIVGALSSAYVAQNVERKTAAAGRTLAFLEAQLPLVKASLDAAEGALSAYRSRKATVDLPIEAKATVDRFAELDKQVAQLAAEREQLAQKYGPQHPDLVALDRKLEAARRERASFEPQVRAAPATQMDASRLTREVNAKADIYLSLLNKAQALRVLKSGNLGNVRLVDAPVVAHKPFTPKPVPVLALAALVGLALGCGLAIAVRVLHEELVDPQLIEGALGLPILAAVPHSEEEARLERRGRRGRAALAAAAPDDLATENLRALRTALGFLLNARGNVVALSSPSPTVGKSFVAVNLAHLFAAAGKRVLLVDADLRRGGLQRFFSAGAHAGLADVLAGRTLAAEAIQSTGTANLDLLSAGHLPEHPAELLASPRLHEVLRAAATRYDVVVVDAPPILAVTDPVLVARCADVNLLVLRSGRDPLSEIALALERYAQSGVTVHGAIMNAARPAHGYRGAYEHRSYRRPRVKLAG</sequence>
<reference evidence="19" key="1">
    <citation type="journal article" date="2020" name="Appl. Environ. Microbiol.">
        <title>Diazotrophic Anaeromyxobacter Isolates from Soils.</title>
        <authorList>
            <person name="Masuda Y."/>
            <person name="Yamanaka H."/>
            <person name="Xu Z.X."/>
            <person name="Shiratori Y."/>
            <person name="Aono T."/>
            <person name="Amachi S."/>
            <person name="Senoo K."/>
            <person name="Itoh H."/>
        </authorList>
    </citation>
    <scope>NUCLEOTIDE SEQUENCE [LARGE SCALE GENOMIC DNA]</scope>
    <source>
        <strain evidence="19">R267</strain>
    </source>
</reference>
<keyword evidence="7" id="KW-0547">Nucleotide-binding</keyword>
<evidence type="ECO:0000259" key="16">
    <source>
        <dbReference type="Pfam" id="PF13614"/>
    </source>
</evidence>
<dbReference type="Pfam" id="PF02706">
    <property type="entry name" value="Wzz"/>
    <property type="match status" value="1"/>
</dbReference>
<feature type="transmembrane region" description="Helical" evidence="14">
    <location>
        <begin position="42"/>
        <end position="61"/>
    </location>
</feature>
<dbReference type="GO" id="GO:0005886">
    <property type="term" value="C:plasma membrane"/>
    <property type="evidence" value="ECO:0007669"/>
    <property type="project" value="UniProtKB-SubCell"/>
</dbReference>
<evidence type="ECO:0000256" key="12">
    <source>
        <dbReference type="ARBA" id="ARBA00023137"/>
    </source>
</evidence>
<gene>
    <name evidence="18" type="ORF">AMYX_10000</name>
</gene>
<comment type="subcellular location">
    <subcellularLocation>
        <location evidence="1">Cell inner membrane</location>
        <topology evidence="1">Multi-pass membrane protein</topology>
    </subcellularLocation>
</comment>
<dbReference type="NCBIfam" id="TIGR01007">
    <property type="entry name" value="eps_fam"/>
    <property type="match status" value="1"/>
</dbReference>
<dbReference type="Pfam" id="PF23607">
    <property type="entry name" value="WZC_N"/>
    <property type="match status" value="1"/>
</dbReference>
<evidence type="ECO:0000256" key="8">
    <source>
        <dbReference type="ARBA" id="ARBA00022777"/>
    </source>
</evidence>
<evidence type="ECO:0000256" key="2">
    <source>
        <dbReference type="ARBA" id="ARBA00008883"/>
    </source>
</evidence>
<evidence type="ECO:0000256" key="3">
    <source>
        <dbReference type="ARBA" id="ARBA00022475"/>
    </source>
</evidence>
<dbReference type="InterPro" id="IPR005702">
    <property type="entry name" value="Wzc-like_C"/>
</dbReference>
<dbReference type="InterPro" id="IPR027417">
    <property type="entry name" value="P-loop_NTPase"/>
</dbReference>
<dbReference type="InterPro" id="IPR003856">
    <property type="entry name" value="LPS_length_determ_N"/>
</dbReference>
<evidence type="ECO:0000256" key="4">
    <source>
        <dbReference type="ARBA" id="ARBA00022519"/>
    </source>
</evidence>
<evidence type="ECO:0000256" key="6">
    <source>
        <dbReference type="ARBA" id="ARBA00022692"/>
    </source>
</evidence>
<evidence type="ECO:0000256" key="11">
    <source>
        <dbReference type="ARBA" id="ARBA00023136"/>
    </source>
</evidence>
<keyword evidence="19" id="KW-1185">Reference proteome</keyword>
<dbReference type="SUPFAM" id="SSF52540">
    <property type="entry name" value="P-loop containing nucleoside triphosphate hydrolases"/>
    <property type="match status" value="1"/>
</dbReference>
<keyword evidence="12" id="KW-0829">Tyrosine-protein kinase</keyword>
<dbReference type="EMBL" id="BJTG01000002">
    <property type="protein sequence ID" value="GEJ56259.1"/>
    <property type="molecule type" value="Genomic_DNA"/>
</dbReference>
<comment type="catalytic activity">
    <reaction evidence="13">
        <text>L-tyrosyl-[protein] + ATP = O-phospho-L-tyrosyl-[protein] + ADP + H(+)</text>
        <dbReference type="Rhea" id="RHEA:10596"/>
        <dbReference type="Rhea" id="RHEA-COMP:10136"/>
        <dbReference type="Rhea" id="RHEA-COMP:20101"/>
        <dbReference type="ChEBI" id="CHEBI:15378"/>
        <dbReference type="ChEBI" id="CHEBI:30616"/>
        <dbReference type="ChEBI" id="CHEBI:46858"/>
        <dbReference type="ChEBI" id="CHEBI:61978"/>
        <dbReference type="ChEBI" id="CHEBI:456216"/>
    </reaction>
</comment>
<dbReference type="GO" id="GO:0042802">
    <property type="term" value="F:identical protein binding"/>
    <property type="evidence" value="ECO:0007669"/>
    <property type="project" value="UniProtKB-ARBA"/>
</dbReference>
<protein>
    <submittedName>
        <fullName evidence="18">Tyrosine kinase BceF</fullName>
    </submittedName>
</protein>
<evidence type="ECO:0000256" key="5">
    <source>
        <dbReference type="ARBA" id="ARBA00022679"/>
    </source>
</evidence>
<keyword evidence="8 18" id="KW-0418">Kinase</keyword>
<keyword evidence="11 14" id="KW-0472">Membrane</keyword>
<comment type="similarity">
    <text evidence="2">Belongs to the etk/wzc family.</text>
</comment>
<feature type="domain" description="Polysaccharide chain length determinant N-terminal" evidence="15">
    <location>
        <begin position="29"/>
        <end position="120"/>
    </location>
</feature>
<keyword evidence="10 14" id="KW-1133">Transmembrane helix</keyword>
<accession>A0A7I9VJ95</accession>
<dbReference type="GO" id="GO:0004713">
    <property type="term" value="F:protein tyrosine kinase activity"/>
    <property type="evidence" value="ECO:0007669"/>
    <property type="project" value="UniProtKB-KW"/>
</dbReference>
<evidence type="ECO:0000313" key="19">
    <source>
        <dbReference type="Proteomes" id="UP000503640"/>
    </source>
</evidence>
<dbReference type="InterPro" id="IPR050445">
    <property type="entry name" value="Bact_polysacc_biosynth/exp"/>
</dbReference>
<dbReference type="InterPro" id="IPR032807">
    <property type="entry name" value="GNVR"/>
</dbReference>
<dbReference type="GO" id="GO:0005524">
    <property type="term" value="F:ATP binding"/>
    <property type="evidence" value="ECO:0007669"/>
    <property type="project" value="UniProtKB-KW"/>
</dbReference>
<evidence type="ECO:0000256" key="14">
    <source>
        <dbReference type="SAM" id="Phobius"/>
    </source>
</evidence>
<proteinExistence type="inferred from homology"/>
<keyword evidence="4" id="KW-0997">Cell inner membrane</keyword>
<dbReference type="Proteomes" id="UP000503640">
    <property type="component" value="Unassembled WGS sequence"/>
</dbReference>
<dbReference type="Gene3D" id="3.40.50.300">
    <property type="entry name" value="P-loop containing nucleotide triphosphate hydrolases"/>
    <property type="match status" value="1"/>
</dbReference>
<name>A0A7I9VJ95_9BACT</name>
<evidence type="ECO:0000256" key="9">
    <source>
        <dbReference type="ARBA" id="ARBA00022840"/>
    </source>
</evidence>
<dbReference type="PANTHER" id="PTHR32309">
    <property type="entry name" value="TYROSINE-PROTEIN KINASE"/>
    <property type="match status" value="1"/>
</dbReference>
<evidence type="ECO:0000256" key="1">
    <source>
        <dbReference type="ARBA" id="ARBA00004429"/>
    </source>
</evidence>
<comment type="caution">
    <text evidence="18">The sequence shown here is derived from an EMBL/GenBank/DDBJ whole genome shotgun (WGS) entry which is preliminary data.</text>
</comment>
<feature type="domain" description="Tyrosine-protein kinase G-rich" evidence="17">
    <location>
        <begin position="403"/>
        <end position="480"/>
    </location>
</feature>
<evidence type="ECO:0000256" key="7">
    <source>
        <dbReference type="ARBA" id="ARBA00022741"/>
    </source>
</evidence>
<evidence type="ECO:0000259" key="17">
    <source>
        <dbReference type="Pfam" id="PF13807"/>
    </source>
</evidence>
<keyword evidence="9" id="KW-0067">ATP-binding</keyword>
<organism evidence="18 19">
    <name type="scientific">Anaeromyxobacter diazotrophicus</name>
    <dbReference type="NCBI Taxonomy" id="2590199"/>
    <lineage>
        <taxon>Bacteria</taxon>
        <taxon>Pseudomonadati</taxon>
        <taxon>Myxococcota</taxon>
        <taxon>Myxococcia</taxon>
        <taxon>Myxococcales</taxon>
        <taxon>Cystobacterineae</taxon>
        <taxon>Anaeromyxobacteraceae</taxon>
        <taxon>Anaeromyxobacter</taxon>
    </lineage>
</organism>
<dbReference type="Pfam" id="PF13614">
    <property type="entry name" value="AAA_31"/>
    <property type="match status" value="1"/>
</dbReference>
<dbReference type="PANTHER" id="PTHR32309:SF32">
    <property type="entry name" value="TYROSINE-PROTEIN KINASE ETK-RELATED"/>
    <property type="match status" value="1"/>
</dbReference>
<evidence type="ECO:0000313" key="18">
    <source>
        <dbReference type="EMBL" id="GEJ56259.1"/>
    </source>
</evidence>
<feature type="domain" description="AAA" evidence="16">
    <location>
        <begin position="557"/>
        <end position="678"/>
    </location>
</feature>